<name>A0A3P8W4Y1_CYNSE</name>
<evidence type="ECO:0000256" key="2">
    <source>
        <dbReference type="RuleBase" id="RU367066"/>
    </source>
</evidence>
<dbReference type="Proteomes" id="UP000265120">
    <property type="component" value="Chromosome 1"/>
</dbReference>
<keyword evidence="2" id="KW-0272">Extracellular matrix</keyword>
<reference evidence="4" key="2">
    <citation type="submission" date="2025-08" db="UniProtKB">
        <authorList>
            <consortium name="Ensembl"/>
        </authorList>
    </citation>
    <scope>IDENTIFICATION</scope>
</reference>
<dbReference type="PROSITE" id="PS51034">
    <property type="entry name" value="ZP_2"/>
    <property type="match status" value="1"/>
</dbReference>
<dbReference type="GO" id="GO:2000344">
    <property type="term" value="P:positive regulation of acrosome reaction"/>
    <property type="evidence" value="ECO:0007669"/>
    <property type="project" value="UniProtKB-UniRule"/>
</dbReference>
<dbReference type="Gene3D" id="2.60.40.3210">
    <property type="entry name" value="Zona pellucida, ZP-N domain"/>
    <property type="match status" value="1"/>
</dbReference>
<dbReference type="GO" id="GO:0032190">
    <property type="term" value="F:acrosin binding"/>
    <property type="evidence" value="ECO:0007669"/>
    <property type="project" value="TreeGrafter"/>
</dbReference>
<dbReference type="InParanoid" id="A0A3P8W4Y1"/>
<dbReference type="GeneID" id="103391061"/>
<dbReference type="InterPro" id="IPR001507">
    <property type="entry name" value="ZP_dom"/>
</dbReference>
<keyword evidence="2" id="KW-0472">Membrane</keyword>
<evidence type="ECO:0000259" key="3">
    <source>
        <dbReference type="PROSITE" id="PS51034"/>
    </source>
</evidence>
<dbReference type="GO" id="GO:0035805">
    <property type="term" value="C:egg coat"/>
    <property type="evidence" value="ECO:0007669"/>
    <property type="project" value="UniProtKB-SubCell"/>
</dbReference>
<dbReference type="STRING" id="244447.ENSCSEP00000020636"/>
<sequence>MTNQYLLTLCQVMVVLSLCCVVSLSGRTQHTVGLELKCEEDGMKITVMRRFMEKMKIPFNPKYLRLGAKSSQETQCGPRGRGFDYSMIISVGLGECGTESTFRGQWLVYSNHLLLFPTVALTSSGSVIIRGATVVIPVECHFLREQTVSAEPLSPTWLPMTSTISVFGLLDFSIHTMEDDCTALRSSSVYQQGEAVFLEARVEAPLHPPLTVYVDYCVAILKLDPLSGPSYRFINSYGCLMDSMLPGSTSKFLPRQQDNKLCFSFHASLFEQKSAGQMFISCHLRATPKEKSQSSINKACFFHRPTFSWHDLDGNDSLCECCDSGDCGYSVQVTRPHSGTEHEGDATVGPLHTLGVY</sequence>
<dbReference type="PANTHER" id="PTHR11576">
    <property type="entry name" value="ZONA PELLUCIDA SPERM-BINDING PROTEIN 3"/>
    <property type="match status" value="1"/>
</dbReference>
<dbReference type="InterPro" id="IPR055355">
    <property type="entry name" value="ZP-C"/>
</dbReference>
<feature type="signal peptide" evidence="2">
    <location>
        <begin position="1"/>
        <end position="17"/>
    </location>
</feature>
<protein>
    <recommendedName>
        <fullName evidence="2">Zona pellucida sperm-binding protein 3</fullName>
    </recommendedName>
</protein>
<comment type="similarity">
    <text evidence="2">Belongs to the ZP domain family. ZPC subfamily.</text>
</comment>
<comment type="PTM">
    <text evidence="2">Proteolytically cleaved before the transmembrane segment to yield the secreted ectodomain incorporated in the zona pellucida.</text>
</comment>
<dbReference type="GeneTree" id="ENSGT01030000234567"/>
<dbReference type="PANTHER" id="PTHR11576:SF2">
    <property type="entry name" value="ZONA PELLUCIDA SPERM-BINDING PROTEIN 3"/>
    <property type="match status" value="1"/>
</dbReference>
<evidence type="ECO:0000313" key="5">
    <source>
        <dbReference type="Proteomes" id="UP000265120"/>
    </source>
</evidence>
<comment type="function">
    <text evidence="2">Component of the zona pellucida, an extracellular matrix surrounding oocytes which mediates sperm binding, induction of the acrosome reaction and prevents post-fertilization polyspermy. The zona pellucida is composed of 3 to 4 glycoproteins, ZP1, ZP2, ZP3, and ZP4. ZP3 is essential for sperm binding and zona matrix formation.</text>
</comment>
<dbReference type="InterPro" id="IPR042235">
    <property type="entry name" value="ZP-C_dom"/>
</dbReference>
<keyword evidence="1 2" id="KW-1015">Disulfide bond</keyword>
<keyword evidence="2" id="KW-0732">Signal</keyword>
<dbReference type="GO" id="GO:0035804">
    <property type="term" value="F:structural constituent of egg coat"/>
    <property type="evidence" value="ECO:0007669"/>
    <property type="project" value="UniProtKB-UniRule"/>
</dbReference>
<dbReference type="Pfam" id="PF00100">
    <property type="entry name" value="Zona_pellucida"/>
    <property type="match status" value="1"/>
</dbReference>
<organism evidence="4 5">
    <name type="scientific">Cynoglossus semilaevis</name>
    <name type="common">Tongue sole</name>
    <dbReference type="NCBI Taxonomy" id="244447"/>
    <lineage>
        <taxon>Eukaryota</taxon>
        <taxon>Metazoa</taxon>
        <taxon>Chordata</taxon>
        <taxon>Craniata</taxon>
        <taxon>Vertebrata</taxon>
        <taxon>Euteleostomi</taxon>
        <taxon>Actinopterygii</taxon>
        <taxon>Neopterygii</taxon>
        <taxon>Teleostei</taxon>
        <taxon>Neoteleostei</taxon>
        <taxon>Acanthomorphata</taxon>
        <taxon>Carangaria</taxon>
        <taxon>Pleuronectiformes</taxon>
        <taxon>Pleuronectoidei</taxon>
        <taxon>Cynoglossidae</taxon>
        <taxon>Cynoglossinae</taxon>
        <taxon>Cynoglossus</taxon>
    </lineage>
</organism>
<dbReference type="OrthoDB" id="8880842at2759"/>
<dbReference type="KEGG" id="csem:103391061"/>
<reference evidence="4" key="3">
    <citation type="submission" date="2025-09" db="UniProtKB">
        <authorList>
            <consortium name="Ensembl"/>
        </authorList>
    </citation>
    <scope>IDENTIFICATION</scope>
</reference>
<dbReference type="Pfam" id="PF23344">
    <property type="entry name" value="ZP-N"/>
    <property type="match status" value="1"/>
</dbReference>
<feature type="domain" description="ZP" evidence="3">
    <location>
        <begin position="37"/>
        <end position="307"/>
    </location>
</feature>
<dbReference type="GO" id="GO:0007339">
    <property type="term" value="P:binding of sperm to zona pellucida"/>
    <property type="evidence" value="ECO:0007669"/>
    <property type="project" value="UniProtKB-UniRule"/>
</dbReference>
<evidence type="ECO:0000256" key="1">
    <source>
        <dbReference type="ARBA" id="ARBA00023157"/>
    </source>
</evidence>
<feature type="chain" id="PRO_5025709048" description="Zona pellucida sperm-binding protein 3" evidence="2">
    <location>
        <begin position="18"/>
        <end position="357"/>
    </location>
</feature>
<keyword evidence="2" id="KW-0165">Cleavage on pair of basic residues</keyword>
<dbReference type="FunFam" id="2.60.40.4100:FF:000002">
    <property type="entry name" value="Zona pellucida sperm-binding protein 3"/>
    <property type="match status" value="1"/>
</dbReference>
<comment type="domain">
    <text evidence="2">The ZP domain is involved in the polymerization of the ZP proteins to form the zona pellucida.</text>
</comment>
<reference evidence="4 5" key="1">
    <citation type="journal article" date="2014" name="Nat. Genet.">
        <title>Whole-genome sequence of a flatfish provides insights into ZW sex chromosome evolution and adaptation to a benthic lifestyle.</title>
        <authorList>
            <person name="Chen S."/>
            <person name="Zhang G."/>
            <person name="Shao C."/>
            <person name="Huang Q."/>
            <person name="Liu G."/>
            <person name="Zhang P."/>
            <person name="Song W."/>
            <person name="An N."/>
            <person name="Chalopin D."/>
            <person name="Volff J.N."/>
            <person name="Hong Y."/>
            <person name="Li Q."/>
            <person name="Sha Z."/>
            <person name="Zhou H."/>
            <person name="Xie M."/>
            <person name="Yu Q."/>
            <person name="Liu Y."/>
            <person name="Xiang H."/>
            <person name="Wang N."/>
            <person name="Wu K."/>
            <person name="Yang C."/>
            <person name="Zhou Q."/>
            <person name="Liao X."/>
            <person name="Yang L."/>
            <person name="Hu Q."/>
            <person name="Zhang J."/>
            <person name="Meng L."/>
            <person name="Jin L."/>
            <person name="Tian Y."/>
            <person name="Lian J."/>
            <person name="Yang J."/>
            <person name="Miao G."/>
            <person name="Liu S."/>
            <person name="Liang Z."/>
            <person name="Yan F."/>
            <person name="Li Y."/>
            <person name="Sun B."/>
            <person name="Zhang H."/>
            <person name="Zhang J."/>
            <person name="Zhu Y."/>
            <person name="Du M."/>
            <person name="Zhao Y."/>
            <person name="Schartl M."/>
            <person name="Tang Q."/>
            <person name="Wang J."/>
        </authorList>
    </citation>
    <scope>NUCLEOTIDE SEQUENCE</scope>
</reference>
<evidence type="ECO:0000313" key="4">
    <source>
        <dbReference type="Ensembl" id="ENSCSEP00000020636.1"/>
    </source>
</evidence>
<dbReference type="Ensembl" id="ENSCSET00000020897.1">
    <property type="protein sequence ID" value="ENSCSEP00000020636.1"/>
    <property type="gene ID" value="ENSCSEG00000013180.1"/>
</dbReference>
<dbReference type="GO" id="GO:0035803">
    <property type="term" value="P:egg coat formation"/>
    <property type="evidence" value="ECO:0007669"/>
    <property type="project" value="UniProtKB-UniRule"/>
</dbReference>
<dbReference type="AlphaFoldDB" id="A0A3P8W4Y1"/>
<keyword evidence="5" id="KW-1185">Reference proteome</keyword>
<dbReference type="OMA" id="HLDKACF"/>
<dbReference type="InterPro" id="IPR055356">
    <property type="entry name" value="ZP-N"/>
</dbReference>
<keyword evidence="2" id="KW-0964">Secreted</keyword>
<comment type="subcellular location">
    <subcellularLocation>
        <location evidence="2">Zona pellucida</location>
    </subcellularLocation>
    <subcellularLocation>
        <location evidence="2">Cell membrane</location>
        <topology evidence="2">Single-pass type I membrane protein</topology>
    </subcellularLocation>
</comment>
<proteinExistence type="inferred from homology"/>
<dbReference type="GO" id="GO:0005886">
    <property type="term" value="C:plasma membrane"/>
    <property type="evidence" value="ECO:0007669"/>
    <property type="project" value="UniProtKB-SubCell"/>
</dbReference>
<accession>A0A3P8W4Y1</accession>
<keyword evidence="2" id="KW-1003">Cell membrane</keyword>
<dbReference type="Gene3D" id="2.60.40.4100">
    <property type="entry name" value="Zona pellucida, ZP-C domain"/>
    <property type="match status" value="1"/>
</dbReference>
<dbReference type="SMART" id="SM00241">
    <property type="entry name" value="ZP"/>
    <property type="match status" value="1"/>
</dbReference>